<dbReference type="InterPro" id="IPR036259">
    <property type="entry name" value="MFS_trans_sf"/>
</dbReference>
<dbReference type="InterPro" id="IPR020846">
    <property type="entry name" value="MFS_dom"/>
</dbReference>
<feature type="transmembrane region" description="Helical" evidence="8">
    <location>
        <begin position="308"/>
        <end position="329"/>
    </location>
</feature>
<dbReference type="CDD" id="cd17324">
    <property type="entry name" value="MFS_NepI_like"/>
    <property type="match status" value="1"/>
</dbReference>
<reference evidence="10 11" key="1">
    <citation type="submission" date="2019-09" db="EMBL/GenBank/DDBJ databases">
        <title>Phylogeny of genus Pseudoclavibacter and closely related genus.</title>
        <authorList>
            <person name="Li Y."/>
        </authorList>
    </citation>
    <scope>NUCLEOTIDE SEQUENCE [LARGE SCALE GENOMIC DNA]</scope>
    <source>
        <strain evidence="10 11">JCM 16921</strain>
    </source>
</reference>
<evidence type="ECO:0000256" key="1">
    <source>
        <dbReference type="ARBA" id="ARBA00004651"/>
    </source>
</evidence>
<protein>
    <submittedName>
        <fullName evidence="10">MFS transporter</fullName>
    </submittedName>
</protein>
<comment type="subcellular location">
    <subcellularLocation>
        <location evidence="1">Cell membrane</location>
        <topology evidence="1">Multi-pass membrane protein</topology>
    </subcellularLocation>
</comment>
<feature type="transmembrane region" description="Helical" evidence="8">
    <location>
        <begin position="66"/>
        <end position="84"/>
    </location>
</feature>
<dbReference type="Gene3D" id="1.20.1250.20">
    <property type="entry name" value="MFS general substrate transporter like domains"/>
    <property type="match status" value="1"/>
</dbReference>
<comment type="similarity">
    <text evidence="2">Belongs to the major facilitator superfamily.</text>
</comment>
<dbReference type="PROSITE" id="PS50850">
    <property type="entry name" value="MFS"/>
    <property type="match status" value="1"/>
</dbReference>
<sequence length="417" mass="43260">MSDVPSSPAVAASDSPAAWHGHAPGSPAYRRILLGLFCAGVATFAQLYSFQAILPEFGLALGIDEASAALTVSAATLGVAASVLPWASVADRIGRVPAMIVSVSAATLLGIVALAFDSLPLIAAVRLLEGMALGGVPAIAIAYLNEEVAREHAVRASAIYVAGTSIGGLSGRLVSGPVTEATGSWRLGVAAVIVLCATAAVVFMTVIPRARGFIPLRRRPAALPPDARVRHLIRRHLQDGRLRALFGIAFLLMGGFVAVYNYLGFRLMQPPYDLPQTAVSLLFLAYLLGTLSSSVAGGVAARHGRRAVLVAATALMLAGAAVTLLQPLWAVLAGLLLFTAGFFAAHAIASGWVGALAERGRAQAGSMYNLFYYGGSSVLGWAGGLALRWLWWPGVVGMVALGLVLALLLARRLRGVR</sequence>
<organism evidence="10 11">
    <name type="scientific">Pseudoclavibacter caeni</name>
    <dbReference type="NCBI Taxonomy" id="908846"/>
    <lineage>
        <taxon>Bacteria</taxon>
        <taxon>Bacillati</taxon>
        <taxon>Actinomycetota</taxon>
        <taxon>Actinomycetes</taxon>
        <taxon>Micrococcales</taxon>
        <taxon>Microbacteriaceae</taxon>
        <taxon>Pseudoclavibacter</taxon>
    </lineage>
</organism>
<feature type="transmembrane region" description="Helical" evidence="8">
    <location>
        <begin position="390"/>
        <end position="410"/>
    </location>
</feature>
<evidence type="ECO:0000256" key="5">
    <source>
        <dbReference type="ARBA" id="ARBA00022692"/>
    </source>
</evidence>
<gene>
    <name evidence="10" type="ORF">F8O02_06440</name>
</gene>
<feature type="transmembrane region" description="Helical" evidence="8">
    <location>
        <begin position="156"/>
        <end position="175"/>
    </location>
</feature>
<feature type="transmembrane region" description="Helical" evidence="8">
    <location>
        <begin position="367"/>
        <end position="384"/>
    </location>
</feature>
<proteinExistence type="inferred from homology"/>
<accession>A0A7C8FK91</accession>
<feature type="transmembrane region" description="Helical" evidence="8">
    <location>
        <begin position="122"/>
        <end position="144"/>
    </location>
</feature>
<evidence type="ECO:0000256" key="6">
    <source>
        <dbReference type="ARBA" id="ARBA00022989"/>
    </source>
</evidence>
<evidence type="ECO:0000313" key="10">
    <source>
        <dbReference type="EMBL" id="KAB1631954.1"/>
    </source>
</evidence>
<feature type="domain" description="Major facilitator superfamily (MFS) profile" evidence="9">
    <location>
        <begin position="28"/>
        <end position="414"/>
    </location>
</feature>
<feature type="transmembrane region" description="Helical" evidence="8">
    <location>
        <begin position="244"/>
        <end position="263"/>
    </location>
</feature>
<keyword evidence="4" id="KW-1003">Cell membrane</keyword>
<dbReference type="Proteomes" id="UP000481339">
    <property type="component" value="Unassembled WGS sequence"/>
</dbReference>
<evidence type="ECO:0000256" key="3">
    <source>
        <dbReference type="ARBA" id="ARBA00022448"/>
    </source>
</evidence>
<dbReference type="SUPFAM" id="SSF103473">
    <property type="entry name" value="MFS general substrate transporter"/>
    <property type="match status" value="1"/>
</dbReference>
<dbReference type="GO" id="GO:0005886">
    <property type="term" value="C:plasma membrane"/>
    <property type="evidence" value="ECO:0007669"/>
    <property type="project" value="UniProtKB-SubCell"/>
</dbReference>
<evidence type="ECO:0000256" key="2">
    <source>
        <dbReference type="ARBA" id="ARBA00008335"/>
    </source>
</evidence>
<keyword evidence="3" id="KW-0813">Transport</keyword>
<dbReference type="PANTHER" id="PTHR43271:SF1">
    <property type="entry name" value="INNER MEMBRANE TRANSPORT PROTEIN YNFM"/>
    <property type="match status" value="1"/>
</dbReference>
<comment type="caution">
    <text evidence="10">The sequence shown here is derived from an EMBL/GenBank/DDBJ whole genome shotgun (WGS) entry which is preliminary data.</text>
</comment>
<keyword evidence="11" id="KW-1185">Reference proteome</keyword>
<evidence type="ECO:0000256" key="8">
    <source>
        <dbReference type="SAM" id="Phobius"/>
    </source>
</evidence>
<feature type="transmembrane region" description="Helical" evidence="8">
    <location>
        <begin position="187"/>
        <end position="207"/>
    </location>
</feature>
<keyword evidence="7 8" id="KW-0472">Membrane</keyword>
<feature type="transmembrane region" description="Helical" evidence="8">
    <location>
        <begin position="335"/>
        <end position="355"/>
    </location>
</feature>
<dbReference type="InterPro" id="IPR011701">
    <property type="entry name" value="MFS"/>
</dbReference>
<evidence type="ECO:0000259" key="9">
    <source>
        <dbReference type="PROSITE" id="PS50850"/>
    </source>
</evidence>
<evidence type="ECO:0000256" key="7">
    <source>
        <dbReference type="ARBA" id="ARBA00023136"/>
    </source>
</evidence>
<name>A0A7C8FK91_9MICO</name>
<keyword evidence="5 8" id="KW-0812">Transmembrane</keyword>
<evidence type="ECO:0000313" key="11">
    <source>
        <dbReference type="Proteomes" id="UP000481339"/>
    </source>
</evidence>
<feature type="transmembrane region" description="Helical" evidence="8">
    <location>
        <begin position="283"/>
        <end position="301"/>
    </location>
</feature>
<feature type="transmembrane region" description="Helical" evidence="8">
    <location>
        <begin position="32"/>
        <end position="54"/>
    </location>
</feature>
<feature type="transmembrane region" description="Helical" evidence="8">
    <location>
        <begin position="96"/>
        <end position="116"/>
    </location>
</feature>
<dbReference type="AlphaFoldDB" id="A0A7C8FK91"/>
<evidence type="ECO:0000256" key="4">
    <source>
        <dbReference type="ARBA" id="ARBA00022475"/>
    </source>
</evidence>
<dbReference type="OrthoDB" id="63984at2"/>
<dbReference type="PANTHER" id="PTHR43271">
    <property type="entry name" value="BLL2771 PROTEIN"/>
    <property type="match status" value="1"/>
</dbReference>
<dbReference type="RefSeq" id="WP_158036423.1">
    <property type="nucleotide sequence ID" value="NZ_BAAAZV010000020.1"/>
</dbReference>
<dbReference type="Pfam" id="PF07690">
    <property type="entry name" value="MFS_1"/>
    <property type="match status" value="1"/>
</dbReference>
<dbReference type="GO" id="GO:0022857">
    <property type="term" value="F:transmembrane transporter activity"/>
    <property type="evidence" value="ECO:0007669"/>
    <property type="project" value="InterPro"/>
</dbReference>
<dbReference type="EMBL" id="WBKA01000004">
    <property type="protein sequence ID" value="KAB1631954.1"/>
    <property type="molecule type" value="Genomic_DNA"/>
</dbReference>
<keyword evidence="6 8" id="KW-1133">Transmembrane helix</keyword>